<feature type="domain" description="ANTAR" evidence="3">
    <location>
        <begin position="165"/>
        <end position="226"/>
    </location>
</feature>
<dbReference type="InterPro" id="IPR036388">
    <property type="entry name" value="WH-like_DNA-bd_sf"/>
</dbReference>
<dbReference type="InterPro" id="IPR029016">
    <property type="entry name" value="GAF-like_dom_sf"/>
</dbReference>
<dbReference type="PROSITE" id="PS50921">
    <property type="entry name" value="ANTAR"/>
    <property type="match status" value="1"/>
</dbReference>
<gene>
    <name evidence="4" type="ORF">GCM10009721_20250</name>
</gene>
<dbReference type="Gene3D" id="3.30.450.40">
    <property type="match status" value="1"/>
</dbReference>
<dbReference type="InterPro" id="IPR005561">
    <property type="entry name" value="ANTAR"/>
</dbReference>
<accession>A0ABQ2HXW4</accession>
<evidence type="ECO:0000259" key="3">
    <source>
        <dbReference type="PROSITE" id="PS50921"/>
    </source>
</evidence>
<keyword evidence="2" id="KW-0804">Transcription</keyword>
<keyword evidence="5" id="KW-1185">Reference proteome</keyword>
<dbReference type="Pfam" id="PF03861">
    <property type="entry name" value="ANTAR"/>
    <property type="match status" value="1"/>
</dbReference>
<proteinExistence type="predicted"/>
<dbReference type="SUPFAM" id="SSF55781">
    <property type="entry name" value="GAF domain-like"/>
    <property type="match status" value="1"/>
</dbReference>
<evidence type="ECO:0000256" key="1">
    <source>
        <dbReference type="ARBA" id="ARBA00023015"/>
    </source>
</evidence>
<protein>
    <recommendedName>
        <fullName evidence="3">ANTAR domain-containing protein</fullName>
    </recommendedName>
</protein>
<name>A0ABQ2HXW4_9MICO</name>
<comment type="caution">
    <text evidence="4">The sequence shown here is derived from an EMBL/GenBank/DDBJ whole genome shotgun (WGS) entry which is preliminary data.</text>
</comment>
<dbReference type="SMART" id="SM01012">
    <property type="entry name" value="ANTAR"/>
    <property type="match status" value="1"/>
</dbReference>
<evidence type="ECO:0000256" key="2">
    <source>
        <dbReference type="ARBA" id="ARBA00023163"/>
    </source>
</evidence>
<evidence type="ECO:0000313" key="5">
    <source>
        <dbReference type="Proteomes" id="UP000623461"/>
    </source>
</evidence>
<dbReference type="RefSeq" id="WP_030193786.1">
    <property type="nucleotide sequence ID" value="NZ_BMNZ01000003.1"/>
</dbReference>
<sequence length="244" mass="25492">MEPLPETVHALESLGRYDDHRLKEELADTANRLQELVPDVVGFSLGLVAQGVTLTYVATDQDTAVLDGLQYLDGGPCLEAAASAEVLEVDHRELLDEGRWQMFARAGAARGILSTLSLPILDGATVIGGVNLYGSGSDTFSGRADELAELFGAWAPGAVANADLGFTTRLEAARTPVRLDEMHTIDVAVGVIVAARGVSAEQASADLQHAAAKAGIGVVALARAVMDEHLPDSVDRQGGSGSHQ</sequence>
<dbReference type="Gene3D" id="1.10.10.10">
    <property type="entry name" value="Winged helix-like DNA-binding domain superfamily/Winged helix DNA-binding domain"/>
    <property type="match status" value="1"/>
</dbReference>
<keyword evidence="1" id="KW-0805">Transcription regulation</keyword>
<evidence type="ECO:0000313" key="4">
    <source>
        <dbReference type="EMBL" id="GGM94028.1"/>
    </source>
</evidence>
<dbReference type="Proteomes" id="UP000623461">
    <property type="component" value="Unassembled WGS sequence"/>
</dbReference>
<reference evidence="5" key="1">
    <citation type="journal article" date="2019" name="Int. J. Syst. Evol. Microbiol.">
        <title>The Global Catalogue of Microorganisms (GCM) 10K type strain sequencing project: providing services to taxonomists for standard genome sequencing and annotation.</title>
        <authorList>
            <consortium name="The Broad Institute Genomics Platform"/>
            <consortium name="The Broad Institute Genome Sequencing Center for Infectious Disease"/>
            <person name="Wu L."/>
            <person name="Ma J."/>
        </authorList>
    </citation>
    <scope>NUCLEOTIDE SEQUENCE [LARGE SCALE GENOMIC DNA]</scope>
    <source>
        <strain evidence="5">JCM 1365</strain>
    </source>
</reference>
<organism evidence="4 5">
    <name type="scientific">Terrabacter tumescens</name>
    <dbReference type="NCBI Taxonomy" id="60443"/>
    <lineage>
        <taxon>Bacteria</taxon>
        <taxon>Bacillati</taxon>
        <taxon>Actinomycetota</taxon>
        <taxon>Actinomycetes</taxon>
        <taxon>Micrococcales</taxon>
        <taxon>Intrasporangiaceae</taxon>
        <taxon>Terrabacter</taxon>
    </lineage>
</organism>
<dbReference type="EMBL" id="BMNZ01000003">
    <property type="protein sequence ID" value="GGM94028.1"/>
    <property type="molecule type" value="Genomic_DNA"/>
</dbReference>